<keyword evidence="5 10" id="KW-0560">Oxidoreductase</keyword>
<feature type="region of interest" description="Disordered" evidence="11">
    <location>
        <begin position="1"/>
        <end position="36"/>
    </location>
</feature>
<dbReference type="GO" id="GO:0050660">
    <property type="term" value="F:flavin adenine dinucleotide binding"/>
    <property type="evidence" value="ECO:0007669"/>
    <property type="project" value="TreeGrafter"/>
</dbReference>
<dbReference type="Pfam" id="PF07992">
    <property type="entry name" value="Pyr_redox_2"/>
    <property type="match status" value="1"/>
</dbReference>
<dbReference type="RefSeq" id="WP_119378691.1">
    <property type="nucleotide sequence ID" value="NZ_QWGB01000005.1"/>
</dbReference>
<dbReference type="InterPro" id="IPR004099">
    <property type="entry name" value="Pyr_nucl-diS_OxRdtase_dimer"/>
</dbReference>
<proteinExistence type="inferred from homology"/>
<evidence type="ECO:0000256" key="9">
    <source>
        <dbReference type="PIRSR" id="PIRSR000350-4"/>
    </source>
</evidence>
<dbReference type="FunFam" id="3.30.390.30:FF:000001">
    <property type="entry name" value="Dihydrolipoyl dehydrogenase"/>
    <property type="match status" value="1"/>
</dbReference>
<keyword evidence="3 8" id="KW-0274">FAD</keyword>
<feature type="binding site" evidence="8">
    <location>
        <position position="237"/>
    </location>
    <ligand>
        <name>NAD(+)</name>
        <dbReference type="ChEBI" id="CHEBI:57540"/>
    </ligand>
</feature>
<feature type="binding site" evidence="8">
    <location>
        <position position="89"/>
    </location>
    <ligand>
        <name>FAD</name>
        <dbReference type="ChEBI" id="CHEBI:57692"/>
    </ligand>
</feature>
<sequence>MNDDATAKQNARAPIPGEQDPDKVNTEPAPHSVGAAPHRNLKADLVVIGAGSGGLSAAAGAAMLGLKVILFEKGEMGGDCLNSGCVPSKALISAAKYAAAAREGIDYGIVTGTPVTDWPKVQAHIRSAIDTIAPVDSQERFEGLGVTVIREHAKFSGPNTINSPSATVKARRIVIATGSRAFIPPVPGLATVNYLTNESIFDIDKLPLHLIILGGGPIGMEMAQAFRRLGSEVTVVEMSRVLASSDEDHAKVAADTLRDEGVTLLEGHEAASVSESDGTIVLEAEGPDGKKILRGSHLLVAAGRQPVLDGLDLEAGDVEYDKRGIKVSQKLRSISNKRVWALGDVAGFGQFTHLAGWHASVLVRRAFFKQRSRADSLPLPAVTYTSPEVAQVGMTEAAARDEYGEKVETSVFAFNENDRAIAEGKTKGECKLVIHKGKLVGASIVGEGAGDIIQLFGYAMSNGMKLTSLTNFISPYPTRTEVVKRAASAHFSGAVFGRPARLLVNLLQRIA</sequence>
<dbReference type="PANTHER" id="PTHR43014:SF4">
    <property type="entry name" value="PYRIDINE NUCLEOTIDE-DISULFIDE OXIDOREDUCTASE RCLA-RELATED"/>
    <property type="match status" value="1"/>
</dbReference>
<evidence type="ECO:0000256" key="1">
    <source>
        <dbReference type="ARBA" id="ARBA00007532"/>
    </source>
</evidence>
<dbReference type="PIRSF" id="PIRSF000350">
    <property type="entry name" value="Mercury_reductase_MerA"/>
    <property type="match status" value="1"/>
</dbReference>
<evidence type="ECO:0000256" key="3">
    <source>
        <dbReference type="ARBA" id="ARBA00022827"/>
    </source>
</evidence>
<comment type="caution">
    <text evidence="14">The sequence shown here is derived from an EMBL/GenBank/DDBJ whole genome shotgun (WGS) entry which is preliminary data.</text>
</comment>
<dbReference type="InterPro" id="IPR012999">
    <property type="entry name" value="Pyr_OxRdtase_I_AS"/>
</dbReference>
<dbReference type="PROSITE" id="PS00076">
    <property type="entry name" value="PYRIDINE_REDOX_1"/>
    <property type="match status" value="1"/>
</dbReference>
<dbReference type="OrthoDB" id="7622990at2"/>
<dbReference type="InterPro" id="IPR036188">
    <property type="entry name" value="FAD/NAD-bd_sf"/>
</dbReference>
<keyword evidence="7 10" id="KW-0676">Redox-active center</keyword>
<keyword evidence="8" id="KW-0547">Nucleotide-binding</keyword>
<evidence type="ECO:0000256" key="8">
    <source>
        <dbReference type="PIRSR" id="PIRSR000350-3"/>
    </source>
</evidence>
<feature type="binding site" evidence="8">
    <location>
        <begin position="214"/>
        <end position="221"/>
    </location>
    <ligand>
        <name>NAD(+)</name>
        <dbReference type="ChEBI" id="CHEBI:57540"/>
    </ligand>
</feature>
<dbReference type="Gene3D" id="3.30.390.30">
    <property type="match status" value="1"/>
</dbReference>
<evidence type="ECO:0000313" key="15">
    <source>
        <dbReference type="Proteomes" id="UP000265431"/>
    </source>
</evidence>
<feature type="binding site" evidence="8">
    <location>
        <position position="344"/>
    </location>
    <ligand>
        <name>FAD</name>
        <dbReference type="ChEBI" id="CHEBI:57692"/>
    </ligand>
</feature>
<evidence type="ECO:0000256" key="2">
    <source>
        <dbReference type="ARBA" id="ARBA00022630"/>
    </source>
</evidence>
<evidence type="ECO:0000256" key="11">
    <source>
        <dbReference type="SAM" id="MobiDB-lite"/>
    </source>
</evidence>
<keyword evidence="2 10" id="KW-0285">Flavoprotein</keyword>
<dbReference type="Proteomes" id="UP000265431">
    <property type="component" value="Unassembled WGS sequence"/>
</dbReference>
<evidence type="ECO:0000256" key="10">
    <source>
        <dbReference type="RuleBase" id="RU003691"/>
    </source>
</evidence>
<feature type="binding site" evidence="8">
    <location>
        <position position="303"/>
    </location>
    <ligand>
        <name>NAD(+)</name>
        <dbReference type="ChEBI" id="CHEBI:57540"/>
    </ligand>
</feature>
<organism evidence="14 15">
    <name type="scientific">Henriciella barbarensis</name>
    <dbReference type="NCBI Taxonomy" id="86342"/>
    <lineage>
        <taxon>Bacteria</taxon>
        <taxon>Pseudomonadati</taxon>
        <taxon>Pseudomonadota</taxon>
        <taxon>Alphaproteobacteria</taxon>
        <taxon>Hyphomonadales</taxon>
        <taxon>Hyphomonadaceae</taxon>
        <taxon>Henriciella</taxon>
    </lineage>
</organism>
<accession>A0A399R150</accession>
<dbReference type="InterPro" id="IPR016156">
    <property type="entry name" value="FAD/NAD-linked_Rdtase_dimer_sf"/>
</dbReference>
<keyword evidence="15" id="KW-1185">Reference proteome</keyword>
<feature type="domain" description="FAD/NAD(P)-binding" evidence="13">
    <location>
        <begin position="44"/>
        <end position="356"/>
    </location>
</feature>
<dbReference type="PANTHER" id="PTHR43014">
    <property type="entry name" value="MERCURIC REDUCTASE"/>
    <property type="match status" value="1"/>
</dbReference>
<keyword evidence="8" id="KW-0520">NAD</keyword>
<dbReference type="SUPFAM" id="SSF51905">
    <property type="entry name" value="FAD/NAD(P)-binding domain"/>
    <property type="match status" value="1"/>
</dbReference>
<evidence type="ECO:0000256" key="5">
    <source>
        <dbReference type="ARBA" id="ARBA00023002"/>
    </source>
</evidence>
<feature type="domain" description="Pyridine nucleotide-disulphide oxidoreductase dimerisation" evidence="12">
    <location>
        <begin position="380"/>
        <end position="486"/>
    </location>
</feature>
<dbReference type="InterPro" id="IPR001100">
    <property type="entry name" value="Pyr_nuc-diS_OxRdtase"/>
</dbReference>
<comment type="cofactor">
    <cofactor evidence="8">
        <name>FAD</name>
        <dbReference type="ChEBI" id="CHEBI:57692"/>
    </cofactor>
    <text evidence="8">Binds 1 FAD per subunit.</text>
</comment>
<dbReference type="EMBL" id="QWGB01000005">
    <property type="protein sequence ID" value="RIJ23502.1"/>
    <property type="molecule type" value="Genomic_DNA"/>
</dbReference>
<evidence type="ECO:0000256" key="6">
    <source>
        <dbReference type="ARBA" id="ARBA00023157"/>
    </source>
</evidence>
<reference evidence="14 15" key="1">
    <citation type="submission" date="2018-08" db="EMBL/GenBank/DDBJ databases">
        <title>Henriciella mobilis sp. nov., isolated from seawater.</title>
        <authorList>
            <person name="Cheng H."/>
            <person name="Wu Y.-H."/>
            <person name="Xu X.-W."/>
            <person name="Guo L.-L."/>
        </authorList>
    </citation>
    <scope>NUCLEOTIDE SEQUENCE [LARGE SCALE GENOMIC DNA]</scope>
    <source>
        <strain evidence="14 15">CCUG66934</strain>
    </source>
</reference>
<dbReference type="AlphaFoldDB" id="A0A399R150"/>
<gene>
    <name evidence="14" type="ORF">D1224_04360</name>
</gene>
<dbReference type="PRINTS" id="PR00368">
    <property type="entry name" value="FADPNR"/>
</dbReference>
<evidence type="ECO:0000313" key="14">
    <source>
        <dbReference type="EMBL" id="RIJ23502.1"/>
    </source>
</evidence>
<comment type="similarity">
    <text evidence="1 10">Belongs to the class-I pyridine nucleotide-disulfide oxidoreductase family.</text>
</comment>
<protein>
    <submittedName>
        <fullName evidence="14">FAD-binding protein</fullName>
    </submittedName>
</protein>
<dbReference type="SUPFAM" id="SSF55424">
    <property type="entry name" value="FAD/NAD-linked reductases, dimerisation (C-terminal) domain"/>
    <property type="match status" value="1"/>
</dbReference>
<dbReference type="InterPro" id="IPR023753">
    <property type="entry name" value="FAD/NAD-binding_dom"/>
</dbReference>
<dbReference type="GO" id="GO:0003955">
    <property type="term" value="F:NAD(P)H dehydrogenase (quinone) activity"/>
    <property type="evidence" value="ECO:0007669"/>
    <property type="project" value="TreeGrafter"/>
</dbReference>
<evidence type="ECO:0000259" key="12">
    <source>
        <dbReference type="Pfam" id="PF02852"/>
    </source>
</evidence>
<dbReference type="Pfam" id="PF02852">
    <property type="entry name" value="Pyr_redox_dim"/>
    <property type="match status" value="1"/>
</dbReference>
<keyword evidence="6" id="KW-1015">Disulfide bond</keyword>
<evidence type="ECO:0000256" key="4">
    <source>
        <dbReference type="ARBA" id="ARBA00022857"/>
    </source>
</evidence>
<dbReference type="PRINTS" id="PR00411">
    <property type="entry name" value="PNDRDTASEI"/>
</dbReference>
<name>A0A399R150_9PROT</name>
<dbReference type="GO" id="GO:0016668">
    <property type="term" value="F:oxidoreductase activity, acting on a sulfur group of donors, NAD(P) as acceptor"/>
    <property type="evidence" value="ECO:0007669"/>
    <property type="project" value="InterPro"/>
</dbReference>
<evidence type="ECO:0000259" key="13">
    <source>
        <dbReference type="Pfam" id="PF07992"/>
    </source>
</evidence>
<keyword evidence="4" id="KW-0521">NADP</keyword>
<evidence type="ECO:0000256" key="7">
    <source>
        <dbReference type="ARBA" id="ARBA00023284"/>
    </source>
</evidence>
<feature type="binding site" evidence="8">
    <location>
        <begin position="177"/>
        <end position="179"/>
    </location>
    <ligand>
        <name>FAD</name>
        <dbReference type="ChEBI" id="CHEBI:57692"/>
    </ligand>
</feature>
<dbReference type="Gene3D" id="3.50.50.60">
    <property type="entry name" value="FAD/NAD(P)-binding domain"/>
    <property type="match status" value="2"/>
</dbReference>
<feature type="disulfide bond" description="Redox-active" evidence="9">
    <location>
        <begin position="80"/>
        <end position="85"/>
    </location>
</feature>